<evidence type="ECO:0000313" key="1">
    <source>
        <dbReference type="EMBL" id="GEO20667.1"/>
    </source>
</evidence>
<organism evidence="1 2">
    <name type="scientific">Cyclobacterium qasimii</name>
    <dbReference type="NCBI Taxonomy" id="1350429"/>
    <lineage>
        <taxon>Bacteria</taxon>
        <taxon>Pseudomonadati</taxon>
        <taxon>Bacteroidota</taxon>
        <taxon>Cytophagia</taxon>
        <taxon>Cytophagales</taxon>
        <taxon>Cyclobacteriaceae</taxon>
        <taxon>Cyclobacterium</taxon>
    </lineage>
</organism>
<evidence type="ECO:0000313" key="2">
    <source>
        <dbReference type="Proteomes" id="UP000321301"/>
    </source>
</evidence>
<keyword evidence="2" id="KW-1185">Reference proteome</keyword>
<proteinExistence type="predicted"/>
<dbReference type="Proteomes" id="UP000321301">
    <property type="component" value="Unassembled WGS sequence"/>
</dbReference>
<sequence length="428" mass="47453">MALVIIVNLSIQNVIAQSKKASNASELKILEVVDISDKQLQVNVEYNYTGKAGSNDTFIHAIPVASDGKSNFKEVDIEKVPLKSGINQVSLLITKRPKTEAFTSESIKVCMMESRSLILCNEYSFEKSWPNFDLPVKILSFSSSESKVSKGDSVTISWQTENASNVMFGAHGSEKFQQVRKSGSLTVGVDKTTTYTLMVAPMAEKGGPVKMETKALTIDVPIDPVIGRFTGNRSAIRRGQNSKLSWEVYEAEEISLNGEAVTAFGDKIVSPIRTMKYTLEARKGEVIISEDYVVMVTPFGAPALSDPFTSIELCRSVDESGESYRCISSDGPFTSDDKIYAIVRIQNLSKAAHNLKLTTYNSFDGEKWIEVHQENRSLPKRDTDGYLEFKLEVENTGEGKKKLEFILDGNNATKSEIAYCIDCSRMWE</sequence>
<protein>
    <submittedName>
        <fullName evidence="1">Uncharacterized protein</fullName>
    </submittedName>
</protein>
<reference evidence="1 2" key="1">
    <citation type="submission" date="2019-07" db="EMBL/GenBank/DDBJ databases">
        <title>Whole genome shotgun sequence of Cyclobacterium qasimii NBRC 106168.</title>
        <authorList>
            <person name="Hosoyama A."/>
            <person name="Uohara A."/>
            <person name="Ohji S."/>
            <person name="Ichikawa N."/>
        </authorList>
    </citation>
    <scope>NUCLEOTIDE SEQUENCE [LARGE SCALE GENOMIC DNA]</scope>
    <source>
        <strain evidence="1 2">NBRC 106168</strain>
    </source>
</reference>
<dbReference type="AlphaFoldDB" id="A0A512C967"/>
<dbReference type="EMBL" id="BJYV01000003">
    <property type="protein sequence ID" value="GEO20667.1"/>
    <property type="molecule type" value="Genomic_DNA"/>
</dbReference>
<accession>A0A512C967</accession>
<gene>
    <name evidence="1" type="ORF">CQA01_12010</name>
</gene>
<comment type="caution">
    <text evidence="1">The sequence shown here is derived from an EMBL/GenBank/DDBJ whole genome shotgun (WGS) entry which is preliminary data.</text>
</comment>
<name>A0A512C967_9BACT</name>